<dbReference type="Proteomes" id="UP000630718">
    <property type="component" value="Unassembled WGS sequence"/>
</dbReference>
<dbReference type="PANTHER" id="PTHR33495">
    <property type="entry name" value="ANTI-SIGMA FACTOR ANTAGONIST TM_1081-RELATED-RELATED"/>
    <property type="match status" value="1"/>
</dbReference>
<accession>A0A919ACI5</accession>
<name>A0A919ACI5_9ACTN</name>
<comment type="caution">
    <text evidence="4">The sequence shown here is derived from an EMBL/GenBank/DDBJ whole genome shotgun (WGS) entry which is preliminary data.</text>
</comment>
<evidence type="ECO:0000256" key="2">
    <source>
        <dbReference type="RuleBase" id="RU003749"/>
    </source>
</evidence>
<evidence type="ECO:0000313" key="4">
    <source>
        <dbReference type="EMBL" id="GHE96973.1"/>
    </source>
</evidence>
<feature type="domain" description="STAS" evidence="3">
    <location>
        <begin position="16"/>
        <end position="122"/>
    </location>
</feature>
<dbReference type="PANTHER" id="PTHR33495:SF2">
    <property type="entry name" value="ANTI-SIGMA FACTOR ANTAGONIST TM_1081-RELATED"/>
    <property type="match status" value="1"/>
</dbReference>
<dbReference type="Pfam" id="PF01740">
    <property type="entry name" value="STAS"/>
    <property type="match status" value="1"/>
</dbReference>
<dbReference type="CDD" id="cd07043">
    <property type="entry name" value="STAS_anti-anti-sigma_factors"/>
    <property type="match status" value="1"/>
</dbReference>
<sequence length="122" mass="13032">MTDHSLTVTREVRPSGAIVLAVAGELDYGNAERLTGAADLVPFGEGTRVVLDLSGLTYCDSTGITVFVHIHRRAVTGGSRLTLAGVGADLMRVFRIVGLDQLFTFEAADQREADASRPREDA</sequence>
<dbReference type="SUPFAM" id="SSF52091">
    <property type="entry name" value="SpoIIaa-like"/>
    <property type="match status" value="1"/>
</dbReference>
<proteinExistence type="inferred from homology"/>
<reference evidence="4" key="2">
    <citation type="submission" date="2020-09" db="EMBL/GenBank/DDBJ databases">
        <authorList>
            <person name="Sun Q."/>
            <person name="Ohkuma M."/>
        </authorList>
    </citation>
    <scope>NUCLEOTIDE SEQUENCE</scope>
    <source>
        <strain evidence="4">JCM 4477</strain>
    </source>
</reference>
<organism evidence="4 5">
    <name type="scientific">Streptomyces fumanus</name>
    <dbReference type="NCBI Taxonomy" id="67302"/>
    <lineage>
        <taxon>Bacteria</taxon>
        <taxon>Bacillati</taxon>
        <taxon>Actinomycetota</taxon>
        <taxon>Actinomycetes</taxon>
        <taxon>Kitasatosporales</taxon>
        <taxon>Streptomycetaceae</taxon>
        <taxon>Streptomyces</taxon>
    </lineage>
</organism>
<keyword evidence="5" id="KW-1185">Reference proteome</keyword>
<protein>
    <recommendedName>
        <fullName evidence="2">Anti-sigma factor antagonist</fullName>
    </recommendedName>
</protein>
<dbReference type="AlphaFoldDB" id="A0A919ACI5"/>
<evidence type="ECO:0000313" key="5">
    <source>
        <dbReference type="Proteomes" id="UP000630718"/>
    </source>
</evidence>
<dbReference type="InterPro" id="IPR036513">
    <property type="entry name" value="STAS_dom_sf"/>
</dbReference>
<reference evidence="4" key="1">
    <citation type="journal article" date="2014" name="Int. J. Syst. Evol. Microbiol.">
        <title>Complete genome sequence of Corynebacterium casei LMG S-19264T (=DSM 44701T), isolated from a smear-ripened cheese.</title>
        <authorList>
            <consortium name="US DOE Joint Genome Institute (JGI-PGF)"/>
            <person name="Walter F."/>
            <person name="Albersmeier A."/>
            <person name="Kalinowski J."/>
            <person name="Ruckert C."/>
        </authorList>
    </citation>
    <scope>NUCLEOTIDE SEQUENCE</scope>
    <source>
        <strain evidence="4">JCM 4477</strain>
    </source>
</reference>
<dbReference type="EMBL" id="BNBI01000004">
    <property type="protein sequence ID" value="GHE96973.1"/>
    <property type="molecule type" value="Genomic_DNA"/>
</dbReference>
<dbReference type="InterPro" id="IPR003658">
    <property type="entry name" value="Anti-sigma_ant"/>
</dbReference>
<gene>
    <name evidence="4" type="ORF">GCM10018772_21420</name>
</gene>
<dbReference type="PROSITE" id="PS50801">
    <property type="entry name" value="STAS"/>
    <property type="match status" value="1"/>
</dbReference>
<dbReference type="GO" id="GO:0043856">
    <property type="term" value="F:anti-sigma factor antagonist activity"/>
    <property type="evidence" value="ECO:0007669"/>
    <property type="project" value="InterPro"/>
</dbReference>
<dbReference type="NCBIfam" id="TIGR00377">
    <property type="entry name" value="ant_ant_sig"/>
    <property type="match status" value="1"/>
</dbReference>
<evidence type="ECO:0000256" key="1">
    <source>
        <dbReference type="ARBA" id="ARBA00009013"/>
    </source>
</evidence>
<dbReference type="RefSeq" id="WP_190203937.1">
    <property type="nucleotide sequence ID" value="NZ_BNBI01000004.1"/>
</dbReference>
<dbReference type="Gene3D" id="3.30.750.24">
    <property type="entry name" value="STAS domain"/>
    <property type="match status" value="1"/>
</dbReference>
<evidence type="ECO:0000259" key="3">
    <source>
        <dbReference type="PROSITE" id="PS50801"/>
    </source>
</evidence>
<dbReference type="InterPro" id="IPR002645">
    <property type="entry name" value="STAS_dom"/>
</dbReference>
<comment type="similarity">
    <text evidence="1 2">Belongs to the anti-sigma-factor antagonist family.</text>
</comment>